<protein>
    <recommendedName>
        <fullName evidence="4">MULE transposase domain-containing protein</fullName>
    </recommendedName>
</protein>
<gene>
    <name evidence="2" type="ORF">FRX48_02962</name>
</gene>
<name>A0A5M8PUB8_9LECA</name>
<evidence type="ECO:0000256" key="1">
    <source>
        <dbReference type="SAM" id="MobiDB-lite"/>
    </source>
</evidence>
<evidence type="ECO:0000313" key="3">
    <source>
        <dbReference type="Proteomes" id="UP000324767"/>
    </source>
</evidence>
<dbReference type="PANTHER" id="PTHR31569:SF4">
    <property type="entry name" value="SWIM-TYPE DOMAIN-CONTAINING PROTEIN"/>
    <property type="match status" value="1"/>
</dbReference>
<comment type="caution">
    <text evidence="2">The sequence shown here is derived from an EMBL/GenBank/DDBJ whole genome shotgun (WGS) entry which is preliminary data.</text>
</comment>
<feature type="region of interest" description="Disordered" evidence="1">
    <location>
        <begin position="1"/>
        <end position="38"/>
    </location>
</feature>
<organism evidence="2 3">
    <name type="scientific">Lasallia pustulata</name>
    <dbReference type="NCBI Taxonomy" id="136370"/>
    <lineage>
        <taxon>Eukaryota</taxon>
        <taxon>Fungi</taxon>
        <taxon>Dikarya</taxon>
        <taxon>Ascomycota</taxon>
        <taxon>Pezizomycotina</taxon>
        <taxon>Lecanoromycetes</taxon>
        <taxon>OSLEUM clade</taxon>
        <taxon>Umbilicariomycetidae</taxon>
        <taxon>Umbilicariales</taxon>
        <taxon>Umbilicariaceae</taxon>
        <taxon>Lasallia</taxon>
    </lineage>
</organism>
<sequence length="370" mass="42513">MDSAMDMNNPKPPPGPPESPSEPPPGPPHMAPQPPPEGVFSSLKDLLTAVNEHAKDQGYAVQEWLLEVEKLEHNHEAIDITGHPVHRKEALTETVSKFIANETRIHVRPGQIPNALRLDDLDIPLAIKEVYNEKGKQRLERLNWKKPIQALMAELSRQEDWYSAHAEDGVHRLSHLFFANMESLRLLFLNPEVLIMDCTYKTNRVQMPLLSILAYCQDAFESEKEWDEFYGEWMAIIHSKSAEAYDTAWGSFQDKWNEKFDQLVWYLDDTWLRQWKTRFVRAWTDRVIHFNTLVTSRAEGSHAVQKQALGTSSGDLLQVLDDIKLILAGQLARHEAESNLRRSRIMDHHNIEVFTHLKGKTSPHGLNLMA</sequence>
<evidence type="ECO:0000313" key="2">
    <source>
        <dbReference type="EMBL" id="KAA6413218.1"/>
    </source>
</evidence>
<feature type="compositionally biased region" description="Pro residues" evidence="1">
    <location>
        <begin position="10"/>
        <end position="37"/>
    </location>
</feature>
<evidence type="ECO:0008006" key="4">
    <source>
        <dbReference type="Google" id="ProtNLM"/>
    </source>
</evidence>
<reference evidence="2 3" key="1">
    <citation type="submission" date="2019-09" db="EMBL/GenBank/DDBJ databases">
        <title>The hologenome of the rock-dwelling lichen Lasallia pustulata.</title>
        <authorList>
            <person name="Greshake Tzovaras B."/>
            <person name="Segers F."/>
            <person name="Bicker A."/>
            <person name="Dal Grande F."/>
            <person name="Otte J."/>
            <person name="Hankeln T."/>
            <person name="Schmitt I."/>
            <person name="Ebersberger I."/>
        </authorList>
    </citation>
    <scope>NUCLEOTIDE SEQUENCE [LARGE SCALE GENOMIC DNA]</scope>
    <source>
        <strain evidence="2">A1-1</strain>
    </source>
</reference>
<dbReference type="Proteomes" id="UP000324767">
    <property type="component" value="Unassembled WGS sequence"/>
</dbReference>
<dbReference type="AlphaFoldDB" id="A0A5M8PUB8"/>
<dbReference type="OrthoDB" id="4367135at2759"/>
<dbReference type="EMBL" id="VXIT01000004">
    <property type="protein sequence ID" value="KAA6413218.1"/>
    <property type="molecule type" value="Genomic_DNA"/>
</dbReference>
<proteinExistence type="predicted"/>
<dbReference type="PANTHER" id="PTHR31569">
    <property type="entry name" value="SWIM-TYPE DOMAIN-CONTAINING PROTEIN"/>
    <property type="match status" value="1"/>
</dbReference>
<accession>A0A5M8PUB8</accession>
<dbReference type="InterPro" id="IPR052579">
    <property type="entry name" value="Zinc_finger_SWIM"/>
</dbReference>